<proteinExistence type="predicted"/>
<evidence type="ECO:0008006" key="3">
    <source>
        <dbReference type="Google" id="ProtNLM"/>
    </source>
</evidence>
<dbReference type="AlphaFoldDB" id="A0A1M6MYF4"/>
<dbReference type="EMBL" id="FQYV01000030">
    <property type="protein sequence ID" value="SHJ88476.1"/>
    <property type="molecule type" value="Genomic_DNA"/>
</dbReference>
<dbReference type="RefSeq" id="WP_073221283.1">
    <property type="nucleotide sequence ID" value="NZ_FNNS01000028.1"/>
</dbReference>
<keyword evidence="2" id="KW-1185">Reference proteome</keyword>
<evidence type="ECO:0000313" key="2">
    <source>
        <dbReference type="Proteomes" id="UP000184172"/>
    </source>
</evidence>
<dbReference type="STRING" id="797419.SAMN05216556_12811"/>
<sequence length="80" mass="9492">MNLEARKIEFVQEFLKIQSEEVVSKLEKLLRKESTSLTNNQFEPMTMEDFNDRIDKSMEDSKNGRIIKAVDLKVKIDKWN</sequence>
<organism evidence="1 2">
    <name type="scientific">Aequorivita viscosa</name>
    <dbReference type="NCBI Taxonomy" id="797419"/>
    <lineage>
        <taxon>Bacteria</taxon>
        <taxon>Pseudomonadati</taxon>
        <taxon>Bacteroidota</taxon>
        <taxon>Flavobacteriia</taxon>
        <taxon>Flavobacteriales</taxon>
        <taxon>Flavobacteriaceae</taxon>
        <taxon>Aequorivita</taxon>
    </lineage>
</organism>
<accession>A0A1M6MYF4</accession>
<reference evidence="2" key="1">
    <citation type="submission" date="2016-11" db="EMBL/GenBank/DDBJ databases">
        <authorList>
            <person name="Varghese N."/>
            <person name="Submissions S."/>
        </authorList>
    </citation>
    <scope>NUCLEOTIDE SEQUENCE [LARGE SCALE GENOMIC DNA]</scope>
    <source>
        <strain evidence="2">DSM 26349</strain>
    </source>
</reference>
<dbReference type="OrthoDB" id="773198at2"/>
<protein>
    <recommendedName>
        <fullName evidence="3">Addiction module component</fullName>
    </recommendedName>
</protein>
<gene>
    <name evidence="1" type="ORF">SAMN04487908_13011</name>
</gene>
<name>A0A1M6MYF4_9FLAO</name>
<evidence type="ECO:0000313" key="1">
    <source>
        <dbReference type="EMBL" id="SHJ88476.1"/>
    </source>
</evidence>
<dbReference type="Proteomes" id="UP000184172">
    <property type="component" value="Unassembled WGS sequence"/>
</dbReference>